<accession>A0A0V0SL45</accession>
<evidence type="ECO:0000313" key="2">
    <source>
        <dbReference type="EMBL" id="KRX27319.1"/>
    </source>
</evidence>
<name>A0A0V0SL45_9BILA</name>
<dbReference type="Proteomes" id="UP000054630">
    <property type="component" value="Unassembled WGS sequence"/>
</dbReference>
<sequence>MGQTKKSMANQSISWLASQTDRQTDRQPRPWLKRKVIASSSSTSNREAEKTQSCHRRQLQTLIMRVVLLLHKRSRGKKGSLPCRRQTLIGQRNSRHSSSKNNDDCLWANFLVQELYFCRPTDRPTVSTVVVVVVCCARQPKTNEPQPQEREKKNI</sequence>
<comment type="caution">
    <text evidence="2">The sequence shown here is derived from an EMBL/GenBank/DDBJ whole genome shotgun (WGS) entry which is preliminary data.</text>
</comment>
<organism evidence="2 3">
    <name type="scientific">Trichinella nelsoni</name>
    <dbReference type="NCBI Taxonomy" id="6336"/>
    <lineage>
        <taxon>Eukaryota</taxon>
        <taxon>Metazoa</taxon>
        <taxon>Ecdysozoa</taxon>
        <taxon>Nematoda</taxon>
        <taxon>Enoplea</taxon>
        <taxon>Dorylaimia</taxon>
        <taxon>Trichinellida</taxon>
        <taxon>Trichinellidae</taxon>
        <taxon>Trichinella</taxon>
    </lineage>
</organism>
<dbReference type="AlphaFoldDB" id="A0A0V0SL45"/>
<keyword evidence="3" id="KW-1185">Reference proteome</keyword>
<dbReference type="EMBL" id="JYDL01000004">
    <property type="protein sequence ID" value="KRX27319.1"/>
    <property type="molecule type" value="Genomic_DNA"/>
</dbReference>
<protein>
    <submittedName>
        <fullName evidence="2">Uncharacterized protein</fullName>
    </submittedName>
</protein>
<proteinExistence type="predicted"/>
<evidence type="ECO:0000256" key="1">
    <source>
        <dbReference type="SAM" id="MobiDB-lite"/>
    </source>
</evidence>
<dbReference type="OrthoDB" id="10545900at2759"/>
<feature type="region of interest" description="Disordered" evidence="1">
    <location>
        <begin position="1"/>
        <end position="55"/>
    </location>
</feature>
<feature type="compositionally biased region" description="Polar residues" evidence="1">
    <location>
        <begin position="1"/>
        <end position="21"/>
    </location>
</feature>
<gene>
    <name evidence="2" type="ORF">T07_1171</name>
</gene>
<evidence type="ECO:0000313" key="3">
    <source>
        <dbReference type="Proteomes" id="UP000054630"/>
    </source>
</evidence>
<reference evidence="2 3" key="1">
    <citation type="submission" date="2015-01" db="EMBL/GenBank/DDBJ databases">
        <title>Evolution of Trichinella species and genotypes.</title>
        <authorList>
            <person name="Korhonen P.K."/>
            <person name="Edoardo P."/>
            <person name="Giuseppe L.R."/>
            <person name="Gasser R.B."/>
        </authorList>
    </citation>
    <scope>NUCLEOTIDE SEQUENCE [LARGE SCALE GENOMIC DNA]</scope>
    <source>
        <strain evidence="2">ISS37</strain>
    </source>
</reference>